<sequence>MPADPTPASSAAGAAPLAGRTLLMSGGSRGIGLAIALRAARDGANVVMLAKTAEPDPRLEGTVHTAAAEIEAAGGQALAVVGDVRNEEDVRSAVDQAVERFGGIDVVVNNASALDLSSTSDIAMKKYDLMMAINARGTFLLSKTALPWLERSDHAHVLTLSPPLDLDPRWAGKYLAYTMAKYSMSLVTLGLAEELKDRGIAANSLWPRTMIATAAVRNLLGGDEAVARSRTPEIVADAAHAILARDPRACTGHFYIDDEVLAEEGVTDLSGYRAGPGDGPLEADLFLDPLD</sequence>
<dbReference type="InterPro" id="IPR002347">
    <property type="entry name" value="SDR_fam"/>
</dbReference>
<keyword evidence="3" id="KW-1185">Reference proteome</keyword>
<dbReference type="Pfam" id="PF00106">
    <property type="entry name" value="adh_short"/>
    <property type="match status" value="1"/>
</dbReference>
<dbReference type="PROSITE" id="PS00061">
    <property type="entry name" value="ADH_SHORT"/>
    <property type="match status" value="1"/>
</dbReference>
<evidence type="ECO:0000313" key="2">
    <source>
        <dbReference type="EMBL" id="MEQ7849337.1"/>
    </source>
</evidence>
<accession>A0ABV1P3K6</accession>
<dbReference type="SUPFAM" id="SSF51735">
    <property type="entry name" value="NAD(P)-binding Rossmann-fold domains"/>
    <property type="match status" value="1"/>
</dbReference>
<dbReference type="Gene3D" id="3.40.50.720">
    <property type="entry name" value="NAD(P)-binding Rossmann-like Domain"/>
    <property type="match status" value="1"/>
</dbReference>
<dbReference type="PANTHER" id="PTHR42808">
    <property type="entry name" value="HYDROXYSTEROID DEHYDROGENASE-LIKE PROTEIN 2"/>
    <property type="match status" value="1"/>
</dbReference>
<dbReference type="Proteomes" id="UP001482520">
    <property type="component" value="Unassembled WGS sequence"/>
</dbReference>
<dbReference type="InterPro" id="IPR051935">
    <property type="entry name" value="HSDL2"/>
</dbReference>
<dbReference type="NCBIfam" id="NF006133">
    <property type="entry name" value="PRK08278.1"/>
    <property type="match status" value="1"/>
</dbReference>
<reference evidence="2 3" key="1">
    <citation type="submission" date="2024-02" db="EMBL/GenBank/DDBJ databases">
        <title>Full genome sequence of Nocardioides kribbensis.</title>
        <authorList>
            <person name="Poletto B.L."/>
            <person name="Silva G."/>
            <person name="Galante D."/>
            <person name="Campos K.R."/>
            <person name="Santos M.B.N."/>
            <person name="Sacchi C.T."/>
        </authorList>
    </citation>
    <scope>NUCLEOTIDE SEQUENCE [LARGE SCALE GENOMIC DNA]</scope>
    <source>
        <strain evidence="2 3">O4R</strain>
    </source>
</reference>
<comment type="caution">
    <text evidence="2">The sequence shown here is derived from an EMBL/GenBank/DDBJ whole genome shotgun (WGS) entry which is preliminary data.</text>
</comment>
<comment type="similarity">
    <text evidence="1">Belongs to the short-chain dehydrogenases/reductases (SDR) family.</text>
</comment>
<evidence type="ECO:0000313" key="3">
    <source>
        <dbReference type="Proteomes" id="UP001482520"/>
    </source>
</evidence>
<name>A0ABV1P3K6_9ACTN</name>
<evidence type="ECO:0000256" key="1">
    <source>
        <dbReference type="ARBA" id="ARBA00006484"/>
    </source>
</evidence>
<organism evidence="2 3">
    <name type="scientific">Nocardioides kribbensis</name>
    <dbReference type="NCBI Taxonomy" id="305517"/>
    <lineage>
        <taxon>Bacteria</taxon>
        <taxon>Bacillati</taxon>
        <taxon>Actinomycetota</taxon>
        <taxon>Actinomycetes</taxon>
        <taxon>Propionibacteriales</taxon>
        <taxon>Nocardioidaceae</taxon>
        <taxon>Nocardioides</taxon>
    </lineage>
</organism>
<gene>
    <name evidence="2" type="ORF">V6R90_18830</name>
</gene>
<dbReference type="EMBL" id="JBEGDP010000036">
    <property type="protein sequence ID" value="MEQ7849337.1"/>
    <property type="molecule type" value="Genomic_DNA"/>
</dbReference>
<dbReference type="InterPro" id="IPR020904">
    <property type="entry name" value="Sc_DH/Rdtase_CS"/>
</dbReference>
<dbReference type="PRINTS" id="PR00081">
    <property type="entry name" value="GDHRDH"/>
</dbReference>
<proteinExistence type="inferred from homology"/>
<dbReference type="RefSeq" id="WP_349506281.1">
    <property type="nucleotide sequence ID" value="NZ_JBEFDI010000491.1"/>
</dbReference>
<dbReference type="InterPro" id="IPR036291">
    <property type="entry name" value="NAD(P)-bd_dom_sf"/>
</dbReference>
<protein>
    <submittedName>
        <fullName evidence="2">NAD(P)-dependent oxidoreductase</fullName>
    </submittedName>
</protein>
<dbReference type="PANTHER" id="PTHR42808:SF3">
    <property type="entry name" value="HYDROXYSTEROID DEHYDROGENASE-LIKE PROTEIN 2"/>
    <property type="match status" value="1"/>
</dbReference>